<comment type="caution">
    <text evidence="2">The sequence shown here is derived from an EMBL/GenBank/DDBJ whole genome shotgun (WGS) entry which is preliminary data.</text>
</comment>
<evidence type="ECO:0000313" key="3">
    <source>
        <dbReference type="Proteomes" id="UP001446871"/>
    </source>
</evidence>
<evidence type="ECO:0000256" key="1">
    <source>
        <dbReference type="SAM" id="MobiDB-lite"/>
    </source>
</evidence>
<sequence>MDVVTEGEGGELGEKRHRPPSSTWRRWSLRVREVSWARRGTVRQVLLGGDWKEEGPLGRDGEGELSEFCSATTQVVHPVLLVWSERKEEQTK</sequence>
<accession>A0ABR1W1H6</accession>
<keyword evidence="3" id="KW-1185">Reference proteome</keyword>
<evidence type="ECO:0000313" key="2">
    <source>
        <dbReference type="EMBL" id="KAK8077323.1"/>
    </source>
</evidence>
<feature type="region of interest" description="Disordered" evidence="1">
    <location>
        <begin position="1"/>
        <end position="23"/>
    </location>
</feature>
<dbReference type="Proteomes" id="UP001446871">
    <property type="component" value="Unassembled WGS sequence"/>
</dbReference>
<name>A0ABR1W1H6_9PEZI</name>
<reference evidence="2 3" key="1">
    <citation type="submission" date="2023-01" db="EMBL/GenBank/DDBJ databases">
        <title>Analysis of 21 Apiospora genomes using comparative genomics revels a genus with tremendous synthesis potential of carbohydrate active enzymes and secondary metabolites.</title>
        <authorList>
            <person name="Sorensen T."/>
        </authorList>
    </citation>
    <scope>NUCLEOTIDE SEQUENCE [LARGE SCALE GENOMIC DNA]</scope>
    <source>
        <strain evidence="2 3">CBS 83171</strain>
    </source>
</reference>
<dbReference type="EMBL" id="JAQQWM010000002">
    <property type="protein sequence ID" value="KAK8077323.1"/>
    <property type="molecule type" value="Genomic_DNA"/>
</dbReference>
<gene>
    <name evidence="2" type="ORF">PG996_003493</name>
</gene>
<proteinExistence type="predicted"/>
<protein>
    <submittedName>
        <fullName evidence="2">Uncharacterized protein</fullName>
    </submittedName>
</protein>
<organism evidence="2 3">
    <name type="scientific">Apiospora saccharicola</name>
    <dbReference type="NCBI Taxonomy" id="335842"/>
    <lineage>
        <taxon>Eukaryota</taxon>
        <taxon>Fungi</taxon>
        <taxon>Dikarya</taxon>
        <taxon>Ascomycota</taxon>
        <taxon>Pezizomycotina</taxon>
        <taxon>Sordariomycetes</taxon>
        <taxon>Xylariomycetidae</taxon>
        <taxon>Amphisphaeriales</taxon>
        <taxon>Apiosporaceae</taxon>
        <taxon>Apiospora</taxon>
    </lineage>
</organism>